<evidence type="ECO:0000313" key="2">
    <source>
        <dbReference type="Proteomes" id="UP000504638"/>
    </source>
</evidence>
<gene>
    <name evidence="1 3" type="ORF">P152DRAFT_446045</name>
</gene>
<keyword evidence="2" id="KW-1185">Reference proteome</keyword>
<dbReference type="AlphaFoldDB" id="A0A6G1GED2"/>
<dbReference type="RefSeq" id="XP_033538015.1">
    <property type="nucleotide sequence ID" value="XM_033677895.1"/>
</dbReference>
<reference evidence="1 3" key="1">
    <citation type="submission" date="2020-01" db="EMBL/GenBank/DDBJ databases">
        <authorList>
            <consortium name="DOE Joint Genome Institute"/>
            <person name="Haridas S."/>
            <person name="Albert R."/>
            <person name="Binder M."/>
            <person name="Bloem J."/>
            <person name="Labutti K."/>
            <person name="Salamov A."/>
            <person name="Andreopoulos B."/>
            <person name="Baker S.E."/>
            <person name="Barry K."/>
            <person name="Bills G."/>
            <person name="Bluhm B.H."/>
            <person name="Cannon C."/>
            <person name="Castanera R."/>
            <person name="Culley D.E."/>
            <person name="Daum C."/>
            <person name="Ezra D."/>
            <person name="Gonzalez J.B."/>
            <person name="Henrissat B."/>
            <person name="Kuo A."/>
            <person name="Liang C."/>
            <person name="Lipzen A."/>
            <person name="Lutzoni F."/>
            <person name="Magnuson J."/>
            <person name="Mondo S."/>
            <person name="Nolan M."/>
            <person name="Ohm R."/>
            <person name="Pangilinan J."/>
            <person name="Park H.-J."/>
            <person name="Ramirez L."/>
            <person name="Alfaro M."/>
            <person name="Sun H."/>
            <person name="Tritt A."/>
            <person name="Yoshinaga Y."/>
            <person name="Zwiers L.-H."/>
            <person name="Turgeon B.G."/>
            <person name="Goodwin S.B."/>
            <person name="Spatafora J.W."/>
            <person name="Crous P.W."/>
            <person name="Grigoriev I.V."/>
        </authorList>
    </citation>
    <scope>NUCLEOTIDE SEQUENCE</scope>
    <source>
        <strain evidence="1 3">CBS 781.70</strain>
    </source>
</reference>
<name>A0A6G1GED2_9PEZI</name>
<reference evidence="3" key="3">
    <citation type="submission" date="2025-04" db="UniProtKB">
        <authorList>
            <consortium name="RefSeq"/>
        </authorList>
    </citation>
    <scope>IDENTIFICATION</scope>
    <source>
        <strain evidence="3">CBS 781.70</strain>
    </source>
</reference>
<sequence>MTKEHDQSDSCWGLSRYTAMERRALISHDDCYGLLVVAYMDMVGGLDNHSLLTMQYKNSHRSRMNRFDIYSLLFMACPNIADHAWNMSLATSVESIWTSHGRGIHRVQSVESRQECLRSGSLWRGDKSTGKGVCGGIRYPHVKNSKSSIAAA</sequence>
<dbReference type="EMBL" id="ML975150">
    <property type="protein sequence ID" value="KAF1816384.1"/>
    <property type="molecule type" value="Genomic_DNA"/>
</dbReference>
<organism evidence="1">
    <name type="scientific">Eremomyces bilateralis CBS 781.70</name>
    <dbReference type="NCBI Taxonomy" id="1392243"/>
    <lineage>
        <taxon>Eukaryota</taxon>
        <taxon>Fungi</taxon>
        <taxon>Dikarya</taxon>
        <taxon>Ascomycota</taxon>
        <taxon>Pezizomycotina</taxon>
        <taxon>Dothideomycetes</taxon>
        <taxon>Dothideomycetes incertae sedis</taxon>
        <taxon>Eremomycetales</taxon>
        <taxon>Eremomycetaceae</taxon>
        <taxon>Eremomyces</taxon>
    </lineage>
</organism>
<evidence type="ECO:0000313" key="3">
    <source>
        <dbReference type="RefSeq" id="XP_033538015.1"/>
    </source>
</evidence>
<accession>A0A6G1GED2</accession>
<evidence type="ECO:0000313" key="1">
    <source>
        <dbReference type="EMBL" id="KAF1816384.1"/>
    </source>
</evidence>
<dbReference type="GeneID" id="54418465"/>
<protein>
    <submittedName>
        <fullName evidence="1 3">Uncharacterized protein</fullName>
    </submittedName>
</protein>
<proteinExistence type="predicted"/>
<reference evidence="3" key="2">
    <citation type="submission" date="2020-04" db="EMBL/GenBank/DDBJ databases">
        <authorList>
            <consortium name="NCBI Genome Project"/>
        </authorList>
    </citation>
    <scope>NUCLEOTIDE SEQUENCE</scope>
    <source>
        <strain evidence="3">CBS 781.70</strain>
    </source>
</reference>
<dbReference type="Proteomes" id="UP000504638">
    <property type="component" value="Unplaced"/>
</dbReference>